<evidence type="ECO:0000256" key="3">
    <source>
        <dbReference type="ARBA" id="ARBA00038315"/>
    </source>
</evidence>
<dbReference type="EnsemblMetazoa" id="XM_019994286.1">
    <property type="protein sequence ID" value="XP_019849845.1"/>
    <property type="gene ID" value="LOC100635603"/>
</dbReference>
<keyword evidence="2" id="KW-0677">Repeat</keyword>
<organism evidence="5 6">
    <name type="scientific">Amphimedon queenslandica</name>
    <name type="common">Sponge</name>
    <dbReference type="NCBI Taxonomy" id="400682"/>
    <lineage>
        <taxon>Eukaryota</taxon>
        <taxon>Metazoa</taxon>
        <taxon>Porifera</taxon>
        <taxon>Demospongiae</taxon>
        <taxon>Heteroscleromorpha</taxon>
        <taxon>Haplosclerida</taxon>
        <taxon>Niphatidae</taxon>
        <taxon>Amphimedon</taxon>
    </lineage>
</organism>
<name>A0AAN0IYK1_AMPQE</name>
<evidence type="ECO:0000256" key="1">
    <source>
        <dbReference type="ARBA" id="ARBA00022614"/>
    </source>
</evidence>
<dbReference type="PANTHER" id="PTHR24112:SF9">
    <property type="entry name" value="PROTEIN PHOSPHATASE 1 REGULATORY SUBUNIT 37"/>
    <property type="match status" value="1"/>
</dbReference>
<evidence type="ECO:0008006" key="7">
    <source>
        <dbReference type="Google" id="ProtNLM"/>
    </source>
</evidence>
<reference evidence="5" key="2">
    <citation type="submission" date="2024-06" db="UniProtKB">
        <authorList>
            <consortium name="EnsemblMetazoa"/>
        </authorList>
    </citation>
    <scope>IDENTIFICATION</scope>
</reference>
<dbReference type="InterPro" id="IPR001611">
    <property type="entry name" value="Leu-rich_rpt"/>
</dbReference>
<gene>
    <name evidence="5" type="primary">100635603</name>
</gene>
<dbReference type="PANTHER" id="PTHR24112">
    <property type="entry name" value="LEUCINE-RICH REPEAT, ISOFORM F-RELATED"/>
    <property type="match status" value="1"/>
</dbReference>
<feature type="compositionally biased region" description="Low complexity" evidence="4">
    <location>
        <begin position="24"/>
        <end position="37"/>
    </location>
</feature>
<dbReference type="AlphaFoldDB" id="A0AAN0IYK1"/>
<evidence type="ECO:0000256" key="2">
    <source>
        <dbReference type="ARBA" id="ARBA00022737"/>
    </source>
</evidence>
<feature type="compositionally biased region" description="Basic and acidic residues" evidence="4">
    <location>
        <begin position="552"/>
        <end position="562"/>
    </location>
</feature>
<dbReference type="InterPro" id="IPR032675">
    <property type="entry name" value="LRR_dom_sf"/>
</dbReference>
<evidence type="ECO:0000313" key="6">
    <source>
        <dbReference type="Proteomes" id="UP000007879"/>
    </source>
</evidence>
<dbReference type="InterPro" id="IPR051279">
    <property type="entry name" value="PP1-Reg/Actin-Interact_Protein"/>
</dbReference>
<dbReference type="Pfam" id="PF13516">
    <property type="entry name" value="LRR_6"/>
    <property type="match status" value="4"/>
</dbReference>
<dbReference type="Gene3D" id="3.80.10.10">
    <property type="entry name" value="Ribonuclease Inhibitor"/>
    <property type="match status" value="3"/>
</dbReference>
<feature type="region of interest" description="Disordered" evidence="4">
    <location>
        <begin position="1"/>
        <end position="106"/>
    </location>
</feature>
<keyword evidence="1" id="KW-0433">Leucine-rich repeat</keyword>
<dbReference type="SMART" id="SM00368">
    <property type="entry name" value="LRR_RI"/>
    <property type="match status" value="8"/>
</dbReference>
<accession>A0AAN0IYK1</accession>
<proteinExistence type="inferred from homology"/>
<dbReference type="Proteomes" id="UP000007879">
    <property type="component" value="Unassembled WGS sequence"/>
</dbReference>
<feature type="compositionally biased region" description="Basic and acidic residues" evidence="4">
    <location>
        <begin position="508"/>
        <end position="531"/>
    </location>
</feature>
<dbReference type="SUPFAM" id="SSF52047">
    <property type="entry name" value="RNI-like"/>
    <property type="match status" value="1"/>
</dbReference>
<feature type="compositionally biased region" description="Polar residues" evidence="4">
    <location>
        <begin position="55"/>
        <end position="65"/>
    </location>
</feature>
<protein>
    <recommendedName>
        <fullName evidence="7">Protein phosphatase 1 regulatory subunit 37</fullName>
    </recommendedName>
</protein>
<evidence type="ECO:0000313" key="5">
    <source>
        <dbReference type="EnsemblMetazoa" id="XP_019849845.1"/>
    </source>
</evidence>
<sequence>MEGEKDGHAGGGGGGANDDIQFISPSNSPTATNPPQSVSSPLESQLPLFTKAMSGVSTSDSSAVGINSRDWVEPPDLDTPSQFNSEKESIEEQLDESNSNKTREKKHVKFRDENITSHFDDTNLWVHDPNESAQDMINAYQRECMAMKIKPTQILLDQLKGVYNLNTPIDTIDLTGVKLENRMCEVLEAVLSRVHASTLKLERTNLEDEGMIAICEMVEFYGCACKLLLAHNNRLRPRAWLTIGRTLKKSPFIDTIDVGYCALDDQTLTLLLRAVRANCGLRVLKMEGNNLTGKGTFILMAAMKFNENLQEIYLSRNHLGPEDGQHLGNILRSNHTLRVLDVSDNNLQDSGIRYISAGIAEQQEGLYTLNISTNNLTADGIHHISAMLPCTRTLRDLNISNNRFGDNGLFMLKLGILANRSVEKLVLSGTKVTCEGAIALAEVLAESRYLVHVDLRENEIRIAGLMALCLALRMNHKLLHLETPKTFKVEQRDRQLIKDLLGEMEKYRARNHKEKEEREREEAKRIHEASHNNRSAEGGPDAVLPSSGSSAGEDHLSRKQAAEEEEEEKEVDPSLVGSLDNVYTDETEAELNKEDDPFKKVAVSGMTTPAEMEKTVNALVIYSSETDDRGECLSPLPDDQDTSLEGRRGSDGGETQEGVDLLGPSSPAAREEEESTSSGSGGHPAELLPDLISSPVAGALPDVQVNHSPSLPPDITPSGTLPPDLAAESRPLDLLNPEGGMPSSDSPLDLTDGLLDA</sequence>
<evidence type="ECO:0000256" key="4">
    <source>
        <dbReference type="SAM" id="MobiDB-lite"/>
    </source>
</evidence>
<feature type="region of interest" description="Disordered" evidence="4">
    <location>
        <begin position="626"/>
        <end position="757"/>
    </location>
</feature>
<feature type="region of interest" description="Disordered" evidence="4">
    <location>
        <begin position="508"/>
        <end position="579"/>
    </location>
</feature>
<keyword evidence="6" id="KW-1185">Reference proteome</keyword>
<comment type="similarity">
    <text evidence="3">Belongs to the PPP1R37 family.</text>
</comment>
<reference evidence="6" key="1">
    <citation type="journal article" date="2010" name="Nature">
        <title>The Amphimedon queenslandica genome and the evolution of animal complexity.</title>
        <authorList>
            <person name="Srivastava M."/>
            <person name="Simakov O."/>
            <person name="Chapman J."/>
            <person name="Fahey B."/>
            <person name="Gauthier M.E."/>
            <person name="Mitros T."/>
            <person name="Richards G.S."/>
            <person name="Conaco C."/>
            <person name="Dacre M."/>
            <person name="Hellsten U."/>
            <person name="Larroux C."/>
            <person name="Putnam N.H."/>
            <person name="Stanke M."/>
            <person name="Adamska M."/>
            <person name="Darling A."/>
            <person name="Degnan S.M."/>
            <person name="Oakley T.H."/>
            <person name="Plachetzki D.C."/>
            <person name="Zhai Y."/>
            <person name="Adamski M."/>
            <person name="Calcino A."/>
            <person name="Cummins S.F."/>
            <person name="Goodstein D.M."/>
            <person name="Harris C."/>
            <person name="Jackson D.J."/>
            <person name="Leys S.P."/>
            <person name="Shu S."/>
            <person name="Woodcroft B.J."/>
            <person name="Vervoort M."/>
            <person name="Kosik K.S."/>
            <person name="Manning G."/>
            <person name="Degnan B.M."/>
            <person name="Rokhsar D.S."/>
        </authorList>
    </citation>
    <scope>NUCLEOTIDE SEQUENCE [LARGE SCALE GENOMIC DNA]</scope>
</reference>